<dbReference type="RefSeq" id="WP_021920474.1">
    <property type="nucleotide sequence ID" value="NZ_CAKXKJ010000016.1"/>
</dbReference>
<dbReference type="AlphaFoldDB" id="A0A3E2B3E5"/>
<evidence type="ECO:0000256" key="1">
    <source>
        <dbReference type="ARBA" id="ARBA00022737"/>
    </source>
</evidence>
<keyword evidence="1" id="KW-0677">Repeat</keyword>
<protein>
    <submittedName>
        <fullName evidence="4">S-layer homology domain-containing protein</fullName>
    </submittedName>
</protein>
<proteinExistence type="predicted"/>
<evidence type="ECO:0000256" key="2">
    <source>
        <dbReference type="SAM" id="SignalP"/>
    </source>
</evidence>
<dbReference type="Pfam" id="PF00395">
    <property type="entry name" value="SLH"/>
    <property type="match status" value="1"/>
</dbReference>
<evidence type="ECO:0000313" key="5">
    <source>
        <dbReference type="Proteomes" id="UP000260649"/>
    </source>
</evidence>
<comment type="caution">
    <text evidence="4">The sequence shown here is derived from an EMBL/GenBank/DDBJ whole genome shotgun (WGS) entry which is preliminary data.</text>
</comment>
<feature type="chain" id="PRO_5017836531" evidence="2">
    <location>
        <begin position="24"/>
        <end position="348"/>
    </location>
</feature>
<feature type="domain" description="SLH" evidence="3">
    <location>
        <begin position="83"/>
        <end position="146"/>
    </location>
</feature>
<dbReference type="InterPro" id="IPR001119">
    <property type="entry name" value="SLH_dom"/>
</dbReference>
<organism evidence="4 5">
    <name type="scientific">Evtepia gabavorous</name>
    <dbReference type="NCBI Taxonomy" id="2211183"/>
    <lineage>
        <taxon>Bacteria</taxon>
        <taxon>Bacillati</taxon>
        <taxon>Bacillota</taxon>
        <taxon>Clostridia</taxon>
        <taxon>Eubacteriales</taxon>
        <taxon>Evtepia</taxon>
    </lineage>
</organism>
<evidence type="ECO:0000259" key="3">
    <source>
        <dbReference type="PROSITE" id="PS51272"/>
    </source>
</evidence>
<dbReference type="EMBL" id="QQRQ01000009">
    <property type="protein sequence ID" value="RFT06507.1"/>
    <property type="molecule type" value="Genomic_DNA"/>
</dbReference>
<dbReference type="GeneID" id="97995448"/>
<evidence type="ECO:0000313" key="4">
    <source>
        <dbReference type="EMBL" id="RFT06507.1"/>
    </source>
</evidence>
<feature type="signal peptide" evidence="2">
    <location>
        <begin position="1"/>
        <end position="23"/>
    </location>
</feature>
<keyword evidence="2" id="KW-0732">Signal</keyword>
<keyword evidence="5" id="KW-1185">Reference proteome</keyword>
<name>A0A3E2B3E5_9FIRM</name>
<dbReference type="OrthoDB" id="1862659at2"/>
<dbReference type="PROSITE" id="PS51272">
    <property type="entry name" value="SLH"/>
    <property type="match status" value="1"/>
</dbReference>
<sequence length="348" mass="38541">MKQWISLLLALVLSLALALPAGAAPPEQEEAAAWQLYYMGLFQGTDTDAEGFPVFSLDRSPTRAQGVTMLVRLLGQEEDALAGTWTTPFQDVPDWAAPYVGYAYEKGLTNGKSETRFDPDSTIRASEYLTFVLRALGYVSGTDFAWDSAWTLSDKLGITHGEYNASTTSFDRGDVAWISVRALPAPCKDSEQTLEELLADRGIQYNAGRCTWEEECVTCQKDKMVFSLTPTRESKEVYTSFEVTSATANGLPCEIEQYPTAAKVKEQCQKISRKEDQTVTLPDAFSLVYLRYDEAAAKEAATETVTANLVTYPVITFKLHCTGTLPDGTQVEELVRLDYYIDGYDGIF</sequence>
<dbReference type="Proteomes" id="UP000260649">
    <property type="component" value="Unassembled WGS sequence"/>
</dbReference>
<accession>A0A3E2B3E5</accession>
<gene>
    <name evidence="4" type="ORF">DV520_06845</name>
</gene>
<reference evidence="4 5" key="1">
    <citation type="submission" date="2018-07" db="EMBL/GenBank/DDBJ databases">
        <title>GABA Modulating Bacteria of the Human Gut Microbiota.</title>
        <authorList>
            <person name="Strandwitz P."/>
            <person name="Kim K.H."/>
            <person name="Terekhova D."/>
            <person name="Liu J.K."/>
            <person name="Sharma A."/>
            <person name="Levering J."/>
            <person name="Mcdonald D."/>
            <person name="Dietrich D."/>
            <person name="Ramadhar T.R."/>
            <person name="Lekbua A."/>
            <person name="Mroue N."/>
            <person name="Liston C."/>
            <person name="Stewart E.J."/>
            <person name="Dubin M.J."/>
            <person name="Zengler K."/>
            <person name="Knight R."/>
            <person name="Gilbert J.A."/>
            <person name="Clardy J."/>
            <person name="Lewis K."/>
        </authorList>
    </citation>
    <scope>NUCLEOTIDE SEQUENCE [LARGE SCALE GENOMIC DNA]</scope>
    <source>
        <strain evidence="4 5">KLE1738</strain>
    </source>
</reference>